<accession>A0A6J7ZHS9</accession>
<protein>
    <submittedName>
        <fullName evidence="1">Uncharacterized protein</fullName>
    </submittedName>
</protein>
<evidence type="ECO:0000313" key="2">
    <source>
        <dbReference type="Proteomes" id="UP000196521"/>
    </source>
</evidence>
<dbReference type="Proteomes" id="UP000196521">
    <property type="component" value="Unassembled WGS sequence"/>
</dbReference>
<keyword evidence="2" id="KW-1185">Reference proteome</keyword>
<dbReference type="EMBL" id="CZCZ02000008">
    <property type="protein sequence ID" value="CAC5341561.1"/>
    <property type="molecule type" value="Genomic_DNA"/>
</dbReference>
<gene>
    <name evidence="1" type="ORF">PLAN_130110</name>
</gene>
<proteinExistence type="predicted"/>
<comment type="caution">
    <text evidence="1">The sequence shown here is derived from an EMBL/GenBank/DDBJ whole genome shotgun (WGS) entry which is preliminary data.</text>
</comment>
<reference evidence="1" key="1">
    <citation type="submission" date="2020-05" db="EMBL/GenBank/DDBJ databases">
        <authorList>
            <consortium name="Genoscope - CEA"/>
            <person name="William W."/>
        </authorList>
    </citation>
    <scope>NUCLEOTIDE SEQUENCE [LARGE SCALE GENOMIC DNA]</scope>
    <source>
        <strain evidence="1">PCC 7821</strain>
    </source>
</reference>
<organism evidence="1 2">
    <name type="scientific">Planktothrix rubescens CCAP 1459/22</name>
    <dbReference type="NCBI Taxonomy" id="329571"/>
    <lineage>
        <taxon>Bacteria</taxon>
        <taxon>Bacillati</taxon>
        <taxon>Cyanobacteriota</taxon>
        <taxon>Cyanophyceae</taxon>
        <taxon>Oscillatoriophycideae</taxon>
        <taxon>Oscillatoriales</taxon>
        <taxon>Microcoleaceae</taxon>
        <taxon>Planktothrix</taxon>
    </lineage>
</organism>
<sequence length="47" mass="5154">MKKPGFLGVPPYFRIISPRSNALHWNANFEALPQIIGGGASINGIFR</sequence>
<dbReference type="AlphaFoldDB" id="A0A6J7ZHS9"/>
<evidence type="ECO:0000313" key="1">
    <source>
        <dbReference type="EMBL" id="CAC5341561.1"/>
    </source>
</evidence>
<name>A0A6J7ZHS9_PLARU</name>